<dbReference type="AlphaFoldDB" id="A0A8E0RP06"/>
<accession>A0A8E0RP06</accession>
<dbReference type="PANTHER" id="PTHR43272:SF33">
    <property type="entry name" value="AMP-BINDING DOMAIN-CONTAINING PROTEIN-RELATED"/>
    <property type="match status" value="1"/>
</dbReference>
<gene>
    <name evidence="4" type="ORF">FBUS_02224</name>
</gene>
<sequence>MFKLAQGEYVAAEKVECVYQRCNLITHILVDGDSRSTFAVAVVVPQMEPLRALLNHGRSGSGSRRSSTSSVDLTDKELCNSLEARKLVLEKMNKVARERNLKGFELAKNVYLTTDMFSVENGLFTPTLKVARYKARMHFKEQIQQMYAEGELFG</sequence>
<keyword evidence="5" id="KW-1185">Reference proteome</keyword>
<protein>
    <submittedName>
        <fullName evidence="4">Long-chain-fatty-acid--CoA ligase 5</fullName>
    </submittedName>
</protein>
<dbReference type="EMBL" id="LUCM01009712">
    <property type="protein sequence ID" value="KAA0186501.1"/>
    <property type="molecule type" value="Genomic_DNA"/>
</dbReference>
<organism evidence="4 5">
    <name type="scientific">Fasciolopsis buskii</name>
    <dbReference type="NCBI Taxonomy" id="27845"/>
    <lineage>
        <taxon>Eukaryota</taxon>
        <taxon>Metazoa</taxon>
        <taxon>Spiralia</taxon>
        <taxon>Lophotrochozoa</taxon>
        <taxon>Platyhelminthes</taxon>
        <taxon>Trematoda</taxon>
        <taxon>Digenea</taxon>
        <taxon>Plagiorchiida</taxon>
        <taxon>Echinostomata</taxon>
        <taxon>Echinostomatoidea</taxon>
        <taxon>Fasciolidae</taxon>
        <taxon>Fasciolopsis</taxon>
    </lineage>
</organism>
<proteinExistence type="predicted"/>
<reference evidence="4" key="1">
    <citation type="submission" date="2019-05" db="EMBL/GenBank/DDBJ databases">
        <title>Annotation for the trematode Fasciolopsis buski.</title>
        <authorList>
            <person name="Choi Y.-J."/>
        </authorList>
    </citation>
    <scope>NUCLEOTIDE SEQUENCE</scope>
    <source>
        <strain evidence="4">HT</strain>
        <tissue evidence="4">Whole worm</tissue>
    </source>
</reference>
<keyword evidence="3" id="KW-0067">ATP-binding</keyword>
<evidence type="ECO:0000313" key="5">
    <source>
        <dbReference type="Proteomes" id="UP000728185"/>
    </source>
</evidence>
<dbReference type="OrthoDB" id="1700726at2759"/>
<keyword evidence="1 4" id="KW-0436">Ligase</keyword>
<keyword evidence="2" id="KW-0547">Nucleotide-binding</keyword>
<name>A0A8E0RP06_9TREM</name>
<dbReference type="GO" id="GO:0004467">
    <property type="term" value="F:long-chain fatty acid-CoA ligase activity"/>
    <property type="evidence" value="ECO:0007669"/>
    <property type="project" value="TreeGrafter"/>
</dbReference>
<dbReference type="Proteomes" id="UP000728185">
    <property type="component" value="Unassembled WGS sequence"/>
</dbReference>
<dbReference type="GO" id="GO:0005783">
    <property type="term" value="C:endoplasmic reticulum"/>
    <property type="evidence" value="ECO:0007669"/>
    <property type="project" value="TreeGrafter"/>
</dbReference>
<evidence type="ECO:0000256" key="3">
    <source>
        <dbReference type="ARBA" id="ARBA00022840"/>
    </source>
</evidence>
<dbReference type="GO" id="GO:0016020">
    <property type="term" value="C:membrane"/>
    <property type="evidence" value="ECO:0007669"/>
    <property type="project" value="TreeGrafter"/>
</dbReference>
<evidence type="ECO:0000313" key="4">
    <source>
        <dbReference type="EMBL" id="KAA0186501.1"/>
    </source>
</evidence>
<comment type="caution">
    <text evidence="4">The sequence shown here is derived from an EMBL/GenBank/DDBJ whole genome shotgun (WGS) entry which is preliminary data.</text>
</comment>
<dbReference type="SUPFAM" id="SSF56801">
    <property type="entry name" value="Acetyl-CoA synthetase-like"/>
    <property type="match status" value="1"/>
</dbReference>
<dbReference type="PANTHER" id="PTHR43272">
    <property type="entry name" value="LONG-CHAIN-FATTY-ACID--COA LIGASE"/>
    <property type="match status" value="1"/>
</dbReference>
<evidence type="ECO:0000256" key="1">
    <source>
        <dbReference type="ARBA" id="ARBA00022598"/>
    </source>
</evidence>
<evidence type="ECO:0000256" key="2">
    <source>
        <dbReference type="ARBA" id="ARBA00022741"/>
    </source>
</evidence>
<dbReference type="GO" id="GO:0005524">
    <property type="term" value="F:ATP binding"/>
    <property type="evidence" value="ECO:0007669"/>
    <property type="project" value="UniProtKB-KW"/>
</dbReference>